<evidence type="ECO:0000313" key="2">
    <source>
        <dbReference type="RefSeq" id="XP_011500668.1"/>
    </source>
</evidence>
<name>A0AAJ7DY43_9HYME</name>
<accession>A0AAJ7DY43</accession>
<organism evidence="1 2">
    <name type="scientific">Ceratosolen solmsi marchali</name>
    <dbReference type="NCBI Taxonomy" id="326594"/>
    <lineage>
        <taxon>Eukaryota</taxon>
        <taxon>Metazoa</taxon>
        <taxon>Ecdysozoa</taxon>
        <taxon>Arthropoda</taxon>
        <taxon>Hexapoda</taxon>
        <taxon>Insecta</taxon>
        <taxon>Pterygota</taxon>
        <taxon>Neoptera</taxon>
        <taxon>Endopterygota</taxon>
        <taxon>Hymenoptera</taxon>
        <taxon>Apocrita</taxon>
        <taxon>Proctotrupomorpha</taxon>
        <taxon>Chalcidoidea</taxon>
        <taxon>Agaonidae</taxon>
        <taxon>Agaoninae</taxon>
        <taxon>Ceratosolen</taxon>
    </lineage>
</organism>
<gene>
    <name evidence="2" type="primary">LOC105364447</name>
</gene>
<protein>
    <submittedName>
        <fullName evidence="2">Uncharacterized protein LOC105364447</fullName>
    </submittedName>
</protein>
<evidence type="ECO:0000313" key="1">
    <source>
        <dbReference type="Proteomes" id="UP000695007"/>
    </source>
</evidence>
<dbReference type="Proteomes" id="UP000695007">
    <property type="component" value="Unplaced"/>
</dbReference>
<dbReference type="AlphaFoldDB" id="A0AAJ7DY43"/>
<sequence>MTIVKENVLKDPTIYCSSVDNDDCHGVSIFWSLVDGTFWYPTEEIDSKEKVVGTVAFDLPSFDNKSELKMHGVVTCEFDDKTFQSKIFSIALSTEDMIDGSWHLNFCPASAESSILALKTISVDRLVILPVQPDSNTGKRLMRFLDKYEFKEVGKVCLVKKAGALQYCLLEVLPADDSDVRVLLSARSETQLSLLMTLMHKEFPEMLDIEKQELLEEAAEALREELQLYLTCNDPYQIKQARIKSDLLIP</sequence>
<dbReference type="KEGG" id="csol:105364447"/>
<dbReference type="GeneID" id="105364447"/>
<proteinExistence type="predicted"/>
<reference evidence="2" key="1">
    <citation type="submission" date="2025-08" db="UniProtKB">
        <authorList>
            <consortium name="RefSeq"/>
        </authorList>
    </citation>
    <scope>IDENTIFICATION</scope>
</reference>
<keyword evidence="1" id="KW-1185">Reference proteome</keyword>
<dbReference type="RefSeq" id="XP_011500668.1">
    <property type="nucleotide sequence ID" value="XM_011502366.1"/>
</dbReference>